<dbReference type="PANTHER" id="PTHR30558">
    <property type="entry name" value="EXBD MEMBRANE COMPONENT OF PMF-DRIVEN MACROMOLECULE IMPORT SYSTEM"/>
    <property type="match status" value="1"/>
</dbReference>
<dbReference type="Pfam" id="PF02472">
    <property type="entry name" value="ExbD"/>
    <property type="match status" value="1"/>
</dbReference>
<evidence type="ECO:0000256" key="1">
    <source>
        <dbReference type="ARBA" id="ARBA00004162"/>
    </source>
</evidence>
<keyword evidence="7" id="KW-0813">Transport</keyword>
<dbReference type="PATRIC" id="fig|1280948.3.peg.2086"/>
<evidence type="ECO:0000256" key="7">
    <source>
        <dbReference type="RuleBase" id="RU003879"/>
    </source>
</evidence>
<dbReference type="OrthoDB" id="7865449at2"/>
<dbReference type="InterPro" id="IPR003400">
    <property type="entry name" value="ExbD"/>
</dbReference>
<sequence length="129" mass="14320">MALKRVRRRRRASITSLIDVIFLLLLFFMLASTFSEFSEVEISSAKSHGGVDSDPHVIKLLVTSNGVDLYGKTIHVENLSTELQDLIRPESSSIVAVGVTEQATTQNLIDALSLIRTFENFEIVVEEPS</sequence>
<evidence type="ECO:0000256" key="3">
    <source>
        <dbReference type="ARBA" id="ARBA00022475"/>
    </source>
</evidence>
<evidence type="ECO:0000256" key="6">
    <source>
        <dbReference type="ARBA" id="ARBA00023136"/>
    </source>
</evidence>
<keyword evidence="5 8" id="KW-1133">Transmembrane helix</keyword>
<accession>A0A059DZF2</accession>
<proteinExistence type="inferred from homology"/>
<evidence type="ECO:0000256" key="4">
    <source>
        <dbReference type="ARBA" id="ARBA00022692"/>
    </source>
</evidence>
<comment type="similarity">
    <text evidence="2 7">Belongs to the ExbD/TolR family.</text>
</comment>
<evidence type="ECO:0000256" key="8">
    <source>
        <dbReference type="SAM" id="Phobius"/>
    </source>
</evidence>
<dbReference type="GO" id="GO:0022857">
    <property type="term" value="F:transmembrane transporter activity"/>
    <property type="evidence" value="ECO:0007669"/>
    <property type="project" value="InterPro"/>
</dbReference>
<feature type="transmembrane region" description="Helical" evidence="8">
    <location>
        <begin position="12"/>
        <end position="34"/>
    </location>
</feature>
<evidence type="ECO:0000256" key="5">
    <source>
        <dbReference type="ARBA" id="ARBA00022989"/>
    </source>
</evidence>
<reference evidence="9 10" key="1">
    <citation type="journal article" date="2014" name="Antonie Van Leeuwenhoek">
        <title>Hyphomonas beringensis sp. nov. and Hyphomonas chukchiensis sp. nov., isolated from surface seawater of the Bering Sea and Chukchi Sea.</title>
        <authorList>
            <person name="Li C."/>
            <person name="Lai Q."/>
            <person name="Li G."/>
            <person name="Dong C."/>
            <person name="Wang J."/>
            <person name="Liao Y."/>
            <person name="Shao Z."/>
        </authorList>
    </citation>
    <scope>NUCLEOTIDE SEQUENCE [LARGE SCALE GENOMIC DNA]</scope>
    <source>
        <strain evidence="9 10">22II1-22F38</strain>
    </source>
</reference>
<dbReference type="PANTHER" id="PTHR30558:SF3">
    <property type="entry name" value="BIOPOLYMER TRANSPORT PROTEIN EXBD-RELATED"/>
    <property type="match status" value="1"/>
</dbReference>
<protein>
    <recommendedName>
        <fullName evidence="11">Biopolymer transporter ExbD</fullName>
    </recommendedName>
</protein>
<dbReference type="GeneID" id="92501106"/>
<gene>
    <name evidence="9" type="ORF">HY36_05150</name>
</gene>
<organism evidence="9 10">
    <name type="scientific">Hyphomonas atlantica</name>
    <dbReference type="NCBI Taxonomy" id="1280948"/>
    <lineage>
        <taxon>Bacteria</taxon>
        <taxon>Pseudomonadati</taxon>
        <taxon>Pseudomonadota</taxon>
        <taxon>Alphaproteobacteria</taxon>
        <taxon>Hyphomonadales</taxon>
        <taxon>Hyphomonadaceae</taxon>
        <taxon>Hyphomonas</taxon>
    </lineage>
</organism>
<dbReference type="STRING" id="1280948.HY36_05150"/>
<comment type="caution">
    <text evidence="9">The sequence shown here is derived from an EMBL/GenBank/DDBJ whole genome shotgun (WGS) entry which is preliminary data.</text>
</comment>
<keyword evidence="3" id="KW-1003">Cell membrane</keyword>
<evidence type="ECO:0008006" key="11">
    <source>
        <dbReference type="Google" id="ProtNLM"/>
    </source>
</evidence>
<evidence type="ECO:0000256" key="2">
    <source>
        <dbReference type="ARBA" id="ARBA00005811"/>
    </source>
</evidence>
<dbReference type="AlphaFoldDB" id="A0A059DZF2"/>
<dbReference type="RefSeq" id="WP_051602687.1">
    <property type="nucleotide sequence ID" value="NZ_AWFH01000023.1"/>
</dbReference>
<keyword evidence="4 7" id="KW-0812">Transmembrane</keyword>
<keyword evidence="7" id="KW-0653">Protein transport</keyword>
<dbReference type="GO" id="GO:0015031">
    <property type="term" value="P:protein transport"/>
    <property type="evidence" value="ECO:0007669"/>
    <property type="project" value="UniProtKB-KW"/>
</dbReference>
<dbReference type="Proteomes" id="UP000024547">
    <property type="component" value="Unassembled WGS sequence"/>
</dbReference>
<name>A0A059DZF2_9PROT</name>
<dbReference type="EMBL" id="AWFH01000023">
    <property type="protein sequence ID" value="KCZ60367.1"/>
    <property type="molecule type" value="Genomic_DNA"/>
</dbReference>
<dbReference type="eggNOG" id="COG0848">
    <property type="taxonomic scope" value="Bacteria"/>
</dbReference>
<keyword evidence="6 8" id="KW-0472">Membrane</keyword>
<dbReference type="GO" id="GO:0005886">
    <property type="term" value="C:plasma membrane"/>
    <property type="evidence" value="ECO:0007669"/>
    <property type="project" value="UniProtKB-SubCell"/>
</dbReference>
<comment type="subcellular location">
    <subcellularLocation>
        <location evidence="1">Cell membrane</location>
        <topology evidence="1">Single-pass membrane protein</topology>
    </subcellularLocation>
    <subcellularLocation>
        <location evidence="7">Cell membrane</location>
        <topology evidence="7">Single-pass type II membrane protein</topology>
    </subcellularLocation>
</comment>
<evidence type="ECO:0000313" key="9">
    <source>
        <dbReference type="EMBL" id="KCZ60367.1"/>
    </source>
</evidence>
<keyword evidence="10" id="KW-1185">Reference proteome</keyword>
<evidence type="ECO:0000313" key="10">
    <source>
        <dbReference type="Proteomes" id="UP000024547"/>
    </source>
</evidence>